<comment type="caution">
    <text evidence="2">The sequence shown here is derived from an EMBL/GenBank/DDBJ whole genome shotgun (WGS) entry which is preliminary data.</text>
</comment>
<keyword evidence="1" id="KW-0812">Transmembrane</keyword>
<keyword evidence="3" id="KW-1185">Reference proteome</keyword>
<accession>A1HR29</accession>
<protein>
    <submittedName>
        <fullName evidence="2">Uncharacterized protein</fullName>
    </submittedName>
</protein>
<keyword evidence="1" id="KW-0472">Membrane</keyword>
<evidence type="ECO:0000313" key="2">
    <source>
        <dbReference type="EMBL" id="EAX47535.1"/>
    </source>
</evidence>
<feature type="transmembrane region" description="Helical" evidence="1">
    <location>
        <begin position="126"/>
        <end position="146"/>
    </location>
</feature>
<evidence type="ECO:0000256" key="1">
    <source>
        <dbReference type="SAM" id="Phobius"/>
    </source>
</evidence>
<sequence length="274" mass="32002">MSYLLYDKLKDVDFRKAVPKVVVFLAEIEKNGGIEAEIIKDEIFMIFLNEFIDNPNIITAKNLIQEYPALIDIFAECKVPRNEILPINQNPTNIVNQDQIASGPPGFSRGVVDLYQEKPPMSLLRIFFISFILCLIISLPIAYYYYDSDIVRYQKAAKNEIKLYPPTQQEIDRWEARQRQIQIETKRKEILFLQMGVNPPEDLEFDAMLKHLENYPTGHNPPFHQIQKLLDNAYQKRQNLIFYSIMGSLLISITIVLVCFLDRRVVSTKKRDNR</sequence>
<dbReference type="EMBL" id="AAWL01000009">
    <property type="protein sequence ID" value="EAX47535.1"/>
    <property type="molecule type" value="Genomic_DNA"/>
</dbReference>
<name>A1HR29_9FIRM</name>
<gene>
    <name evidence="2" type="ORF">TcarDRAFT_1270</name>
</gene>
<feature type="transmembrane region" description="Helical" evidence="1">
    <location>
        <begin position="240"/>
        <end position="261"/>
    </location>
</feature>
<dbReference type="AlphaFoldDB" id="A1HR29"/>
<reference evidence="2 3" key="2">
    <citation type="submission" date="2007-01" db="EMBL/GenBank/DDBJ databases">
        <title>Sequencing of the draft genome and assembly of Thermosinus carboxydivorans Nor1.</title>
        <authorList>
            <consortium name="US DOE Joint Genome Institute (JGI-PGF)"/>
            <person name="Copeland A."/>
            <person name="Lucas S."/>
            <person name="Lapidus A."/>
            <person name="Barry K."/>
            <person name="Glavina del Rio T."/>
            <person name="Dalin E."/>
            <person name="Tice H."/>
            <person name="Bruce D."/>
            <person name="Pitluck S."/>
            <person name="Richardson P."/>
        </authorList>
    </citation>
    <scope>NUCLEOTIDE SEQUENCE [LARGE SCALE GENOMIC DNA]</scope>
    <source>
        <strain evidence="2 3">Nor1</strain>
    </source>
</reference>
<evidence type="ECO:0000313" key="3">
    <source>
        <dbReference type="Proteomes" id="UP000005139"/>
    </source>
</evidence>
<reference evidence="2 3" key="1">
    <citation type="submission" date="2007-01" db="EMBL/GenBank/DDBJ databases">
        <title>Annotation of the draft genome assembly of Thermosinus carboxydivorans Nor1.</title>
        <authorList>
            <consortium name="US DOE Joint Genome Institute (JGI-ORNL)"/>
            <person name="Larimer F."/>
            <person name="Land M."/>
            <person name="Hauser L."/>
        </authorList>
    </citation>
    <scope>NUCLEOTIDE SEQUENCE [LARGE SCALE GENOMIC DNA]</scope>
    <source>
        <strain evidence="2 3">Nor1</strain>
    </source>
</reference>
<dbReference type="Proteomes" id="UP000005139">
    <property type="component" value="Unassembled WGS sequence"/>
</dbReference>
<organism evidence="2 3">
    <name type="scientific">Thermosinus carboxydivorans Nor1</name>
    <dbReference type="NCBI Taxonomy" id="401526"/>
    <lineage>
        <taxon>Bacteria</taxon>
        <taxon>Bacillati</taxon>
        <taxon>Bacillota</taxon>
        <taxon>Negativicutes</taxon>
        <taxon>Selenomonadales</taxon>
        <taxon>Sporomusaceae</taxon>
        <taxon>Thermosinus</taxon>
    </lineage>
</organism>
<proteinExistence type="predicted"/>
<keyword evidence="1" id="KW-1133">Transmembrane helix</keyword>